<dbReference type="KEGG" id="atz:M5E07_10900"/>
<reference evidence="1" key="1">
    <citation type="submission" date="2022-06" db="EMBL/GenBank/DDBJ databases">
        <title>Isolation, identification and characterization of iprodione-degrading strains in Lhasa, Tibet.</title>
        <authorList>
            <person name="Pan H."/>
        </authorList>
    </citation>
    <scope>NUCLEOTIDE SEQUENCE</scope>
    <source>
        <strain evidence="1">Y-23</strain>
    </source>
</reference>
<dbReference type="RefSeq" id="WP_252219209.1">
    <property type="nucleotide sequence ID" value="NZ_CP098732.1"/>
</dbReference>
<evidence type="ECO:0000313" key="1">
    <source>
        <dbReference type="EMBL" id="USE82318.1"/>
    </source>
</evidence>
<proteinExistence type="predicted"/>
<protein>
    <submittedName>
        <fullName evidence="1">Uncharacterized protein</fullName>
    </submittedName>
</protein>
<evidence type="ECO:0000313" key="2">
    <source>
        <dbReference type="Proteomes" id="UP001056716"/>
    </source>
</evidence>
<dbReference type="EMBL" id="CP098732">
    <property type="protein sequence ID" value="USE82318.1"/>
    <property type="molecule type" value="Genomic_DNA"/>
</dbReference>
<dbReference type="Proteomes" id="UP001056716">
    <property type="component" value="Chromosome"/>
</dbReference>
<organism evidence="1 2">
    <name type="scientific">Acinetobacter tibetensis</name>
    <dbReference type="NCBI Taxonomy" id="2943497"/>
    <lineage>
        <taxon>Bacteria</taxon>
        <taxon>Pseudomonadati</taxon>
        <taxon>Pseudomonadota</taxon>
        <taxon>Gammaproteobacteria</taxon>
        <taxon>Moraxellales</taxon>
        <taxon>Moraxellaceae</taxon>
        <taxon>Acinetobacter</taxon>
    </lineage>
</organism>
<name>A0AAE9LPL5_9GAMM</name>
<sequence length="114" mass="13363">MPHILVFHPDDHPAHLKKVGNWVITFPPDSPLECTSQLIIRSVIPPQMDKQWQLQSLEIQQTEVIQHWEIISISYFDGTHLKKLNSEQFNIDADKMMNGLILELKKYDVYVELQ</sequence>
<dbReference type="AlphaFoldDB" id="A0AAE9LPL5"/>
<keyword evidence="2" id="KW-1185">Reference proteome</keyword>
<accession>A0AAE9LPL5</accession>
<gene>
    <name evidence="1" type="ORF">M5E07_10900</name>
</gene>